<dbReference type="AlphaFoldDB" id="A0A7S1PL45"/>
<accession>A0A7S1PL45</accession>
<sequence>MASFGNSLGHSMDGGTSPLQSLFALNDCTAVPPTIDISASTVARPDEVQDCSAAVVPTPQSRADALIVDVSVTAFLASADASATAGDAAASATSSVGMYAVVACQGAMGERISRELICANFPAVLAASAASFAGSRSPSASPNASAEMVHHRSDAQRLRVDRGTAAELRVDVYADATRRAGTAAGDTLVGMARLPLAAVAASNEPTACTLPLVRVAAGYGSDAEPPKLQLVVSAVSERAATQYHNVSLSELLNADVSTGDRWDPILDGALGASGTSFGQPRMPSVQIRAPEASPETGALFTTSMDPPAELVSLAV</sequence>
<evidence type="ECO:0000313" key="1">
    <source>
        <dbReference type="EMBL" id="CAD9089254.1"/>
    </source>
</evidence>
<proteinExistence type="predicted"/>
<protein>
    <submittedName>
        <fullName evidence="1">Uncharacterized protein</fullName>
    </submittedName>
</protein>
<gene>
    <name evidence="1" type="ORF">NDES1114_LOCUS883</name>
</gene>
<dbReference type="EMBL" id="HBGF01001257">
    <property type="protein sequence ID" value="CAD9089254.1"/>
    <property type="molecule type" value="Transcribed_RNA"/>
</dbReference>
<organism evidence="1">
    <name type="scientific">Neobodo designis</name>
    <name type="common">Flagellated protozoan</name>
    <name type="synonym">Bodo designis</name>
    <dbReference type="NCBI Taxonomy" id="312471"/>
    <lineage>
        <taxon>Eukaryota</taxon>
        <taxon>Discoba</taxon>
        <taxon>Euglenozoa</taxon>
        <taxon>Kinetoplastea</taxon>
        <taxon>Metakinetoplastina</taxon>
        <taxon>Neobodonida</taxon>
        <taxon>Neobodo</taxon>
    </lineage>
</organism>
<reference evidence="1" key="1">
    <citation type="submission" date="2021-01" db="EMBL/GenBank/DDBJ databases">
        <authorList>
            <person name="Corre E."/>
            <person name="Pelletier E."/>
            <person name="Niang G."/>
            <person name="Scheremetjew M."/>
            <person name="Finn R."/>
            <person name="Kale V."/>
            <person name="Holt S."/>
            <person name="Cochrane G."/>
            <person name="Meng A."/>
            <person name="Brown T."/>
            <person name="Cohen L."/>
        </authorList>
    </citation>
    <scope>NUCLEOTIDE SEQUENCE</scope>
    <source>
        <strain evidence="1">CCAP 1951/1</strain>
    </source>
</reference>
<name>A0A7S1PL45_NEODS</name>